<dbReference type="EMBL" id="MN740119">
    <property type="protein sequence ID" value="QHT88581.1"/>
    <property type="molecule type" value="Genomic_DNA"/>
</dbReference>
<dbReference type="AlphaFoldDB" id="A0A6C0I6F8"/>
<protein>
    <recommendedName>
        <fullName evidence="2">GmrSD restriction endonucleases N-terminal domain-containing protein</fullName>
    </recommendedName>
</protein>
<evidence type="ECO:0000313" key="3">
    <source>
        <dbReference type="EMBL" id="QHT88581.1"/>
    </source>
</evidence>
<evidence type="ECO:0000256" key="1">
    <source>
        <dbReference type="SAM" id="MobiDB-lite"/>
    </source>
</evidence>
<sequence>MQPRISRDTITRNISEILGTTPEHTRSKFEPERNNNATSPAKMQIPEHQRFYVWTEPRWVALIDSIMDNYPLPLIVATQHNINGKNIWYIQDGQQRLITLQNFMQGNFKWKNKSYSELTEDERRIFLCYKVNIEVIDEPTPEQVAEIFERLNNGKSLTDNDKFWNRRESPVVSFVLNELKPHNELNEYFKKLTGLNEKNKTRTQLSEVVGAVVAIITNSTECIRTSFDRIGHALYEDMTPEKKERVITTFKEYFDIVKNSLADAHIVKPKKKYLKLSGMFGIWLCWKLDPIYFASEQNTPQLENSMKNWTWFAREIQQGDIIKQLFETLSDGHQRNMGTDALRARINQLMENVQQATNAINDGASVSSLDNDDSDNDDN</sequence>
<dbReference type="InterPro" id="IPR004919">
    <property type="entry name" value="GmrSD_N"/>
</dbReference>
<evidence type="ECO:0000259" key="2">
    <source>
        <dbReference type="Pfam" id="PF03235"/>
    </source>
</evidence>
<dbReference type="Pfam" id="PF03235">
    <property type="entry name" value="GmrSD_N"/>
    <property type="match status" value="1"/>
</dbReference>
<dbReference type="PANTHER" id="PTHR39639:SF1">
    <property type="entry name" value="DUF262 DOMAIN-CONTAINING PROTEIN"/>
    <property type="match status" value="1"/>
</dbReference>
<accession>A0A6C0I6F8</accession>
<proteinExistence type="predicted"/>
<feature type="domain" description="GmrSD restriction endonucleases N-terminal" evidence="2">
    <location>
        <begin position="43"/>
        <end position="164"/>
    </location>
</feature>
<dbReference type="PANTHER" id="PTHR39639">
    <property type="entry name" value="CHROMOSOME 16, WHOLE GENOME SHOTGUN SEQUENCE"/>
    <property type="match status" value="1"/>
</dbReference>
<feature type="region of interest" description="Disordered" evidence="1">
    <location>
        <begin position="18"/>
        <end position="39"/>
    </location>
</feature>
<organism evidence="3">
    <name type="scientific">viral metagenome</name>
    <dbReference type="NCBI Taxonomy" id="1070528"/>
    <lineage>
        <taxon>unclassified sequences</taxon>
        <taxon>metagenomes</taxon>
        <taxon>organismal metagenomes</taxon>
    </lineage>
</organism>
<name>A0A6C0I6F8_9ZZZZ</name>
<reference evidence="3" key="1">
    <citation type="journal article" date="2020" name="Nature">
        <title>Giant virus diversity and host interactions through global metagenomics.</title>
        <authorList>
            <person name="Schulz F."/>
            <person name="Roux S."/>
            <person name="Paez-Espino D."/>
            <person name="Jungbluth S."/>
            <person name="Walsh D.A."/>
            <person name="Denef V.J."/>
            <person name="McMahon K.D."/>
            <person name="Konstantinidis K.T."/>
            <person name="Eloe-Fadrosh E.A."/>
            <person name="Kyrpides N.C."/>
            <person name="Woyke T."/>
        </authorList>
    </citation>
    <scope>NUCLEOTIDE SEQUENCE</scope>
    <source>
        <strain evidence="3">GVMAG-M-3300023184-51</strain>
    </source>
</reference>
<feature type="compositionally biased region" description="Basic and acidic residues" evidence="1">
    <location>
        <begin position="23"/>
        <end position="33"/>
    </location>
</feature>